<proteinExistence type="predicted"/>
<organism evidence="1 2">
    <name type="scientific">Photorhabdus temperata subsp. temperata Meg1</name>
    <dbReference type="NCBI Taxonomy" id="1393735"/>
    <lineage>
        <taxon>Bacteria</taxon>
        <taxon>Pseudomonadati</taxon>
        <taxon>Pseudomonadota</taxon>
        <taxon>Gammaproteobacteria</taxon>
        <taxon>Enterobacterales</taxon>
        <taxon>Morganellaceae</taxon>
        <taxon>Photorhabdus</taxon>
    </lineage>
</organism>
<dbReference type="AlphaFoldDB" id="A0A081RZJ5"/>
<protein>
    <submittedName>
        <fullName evidence="1">Uncharacterized protein</fullName>
    </submittedName>
</protein>
<name>A0A081RZJ5_PHOTE</name>
<accession>A0A081RZJ5</accession>
<reference evidence="1 2" key="1">
    <citation type="submission" date="2014-03" db="EMBL/GenBank/DDBJ databases">
        <title>Draft Genome of Photorhabdus temperata Meg1.</title>
        <authorList>
            <person name="Hurst S.G.IV."/>
            <person name="Morris K."/>
            <person name="Thomas K."/>
            <person name="Tisa L.S."/>
        </authorList>
    </citation>
    <scope>NUCLEOTIDE SEQUENCE [LARGE SCALE GENOMIC DNA]</scope>
    <source>
        <strain evidence="1 2">Meg1</strain>
    </source>
</reference>
<evidence type="ECO:0000313" key="2">
    <source>
        <dbReference type="Proteomes" id="UP000028002"/>
    </source>
</evidence>
<gene>
    <name evidence="1" type="ORF">MEG1DRAFT_01212</name>
</gene>
<dbReference type="PATRIC" id="fig|1393735.3.peg.1252"/>
<evidence type="ECO:0000313" key="1">
    <source>
        <dbReference type="EMBL" id="KER04098.1"/>
    </source>
</evidence>
<dbReference type="EMBL" id="JGVH01000018">
    <property type="protein sequence ID" value="KER04098.1"/>
    <property type="molecule type" value="Genomic_DNA"/>
</dbReference>
<dbReference type="Proteomes" id="UP000028002">
    <property type="component" value="Unassembled WGS sequence"/>
</dbReference>
<dbReference type="RefSeq" id="WP_036837893.1">
    <property type="nucleotide sequence ID" value="NZ_CAWLUD010000018.1"/>
</dbReference>
<sequence length="282" mass="32727">MGYISEDLFTELLLKESGLDPNKSEIYKRKLDINSIYYFDVSSPGNLVRDINGKPRRKNMTYREYFEALGIADISKELNTSYLASACYRVVNAWGFIGIQIGESALYSLGVYIPKKETYNEECLPCYYDHVFGDEVWSNGRKIKKYTHNDCKKNFFCTSVNEWKGLFTGKYDIHSLEDIFIPYKQKVLIYNIWKYGVDRLCELLRLKNKDLSLLTEHMKGIKDLPTNITESSLLAAIHLLGPYKIYRHIISYDQCCDETGTTLDDYLIKFSGLSVVEYELLI</sequence>
<comment type="caution">
    <text evidence="1">The sequence shown here is derived from an EMBL/GenBank/DDBJ whole genome shotgun (WGS) entry which is preliminary data.</text>
</comment>